<dbReference type="OrthoDB" id="2130433at2759"/>
<feature type="domain" description="G" evidence="1">
    <location>
        <begin position="16"/>
        <end position="101"/>
    </location>
</feature>
<dbReference type="Gene3D" id="3.40.50.300">
    <property type="entry name" value="P-loop containing nucleotide triphosphate hydrolases"/>
    <property type="match status" value="1"/>
</dbReference>
<keyword evidence="3" id="KW-1185">Reference proteome</keyword>
<dbReference type="Proteomes" id="UP000807469">
    <property type="component" value="Unassembled WGS sequence"/>
</dbReference>
<dbReference type="InterPro" id="IPR025662">
    <property type="entry name" value="Sigma_54_int_dom_ATP-bd_1"/>
</dbReference>
<dbReference type="AlphaFoldDB" id="A0A9P6D682"/>
<dbReference type="CDD" id="cd00882">
    <property type="entry name" value="Ras_like_GTPase"/>
    <property type="match status" value="1"/>
</dbReference>
<dbReference type="Pfam" id="PF01926">
    <property type="entry name" value="MMR_HSR1"/>
    <property type="match status" value="1"/>
</dbReference>
<dbReference type="SUPFAM" id="SSF52540">
    <property type="entry name" value="P-loop containing nucleoside triphosphate hydrolases"/>
    <property type="match status" value="1"/>
</dbReference>
<dbReference type="PROSITE" id="PS00675">
    <property type="entry name" value="SIGMA54_INTERACT_1"/>
    <property type="match status" value="1"/>
</dbReference>
<sequence length="252" mass="28273">MASQMNKTPLVMYELLLLGETGAGKSTFIVEAIRANAKKLPRIGHGLCGCTQEVEIYEAKHPTNPAKLVRLVDTPGFNDESMEEEDRDKLGKIIEWLKRIYNVATETRPSDEGPIFVIYLLDITQPRLETAPSATMGAAKIPPPRGVMLVTTKWIDENDQDPVKLSHQRDIEDCFEDCEVEPFYKSGISAWEVLDHARSLESTQREQVVAKLETVRKNLTSVSKNNGTKVQRFAGRFIALFTGQKNSPARKN</sequence>
<dbReference type="InterPro" id="IPR027417">
    <property type="entry name" value="P-loop_NTPase"/>
</dbReference>
<gene>
    <name evidence="2" type="ORF">BDN70DRAFT_949571</name>
</gene>
<dbReference type="EMBL" id="MU155144">
    <property type="protein sequence ID" value="KAF9484388.1"/>
    <property type="molecule type" value="Genomic_DNA"/>
</dbReference>
<proteinExistence type="predicted"/>
<organism evidence="2 3">
    <name type="scientific">Pholiota conissans</name>
    <dbReference type="NCBI Taxonomy" id="109636"/>
    <lineage>
        <taxon>Eukaryota</taxon>
        <taxon>Fungi</taxon>
        <taxon>Dikarya</taxon>
        <taxon>Basidiomycota</taxon>
        <taxon>Agaricomycotina</taxon>
        <taxon>Agaricomycetes</taxon>
        <taxon>Agaricomycetidae</taxon>
        <taxon>Agaricales</taxon>
        <taxon>Agaricineae</taxon>
        <taxon>Strophariaceae</taxon>
        <taxon>Pholiota</taxon>
    </lineage>
</organism>
<evidence type="ECO:0000313" key="3">
    <source>
        <dbReference type="Proteomes" id="UP000807469"/>
    </source>
</evidence>
<protein>
    <recommendedName>
        <fullName evidence="1">G domain-containing protein</fullName>
    </recommendedName>
</protein>
<accession>A0A9P6D682</accession>
<dbReference type="InterPro" id="IPR006073">
    <property type="entry name" value="GTP-bd"/>
</dbReference>
<comment type="caution">
    <text evidence="2">The sequence shown here is derived from an EMBL/GenBank/DDBJ whole genome shotgun (WGS) entry which is preliminary data.</text>
</comment>
<dbReference type="GO" id="GO:0005525">
    <property type="term" value="F:GTP binding"/>
    <property type="evidence" value="ECO:0007669"/>
    <property type="project" value="InterPro"/>
</dbReference>
<name>A0A9P6D682_9AGAR</name>
<reference evidence="2" key="1">
    <citation type="submission" date="2020-11" db="EMBL/GenBank/DDBJ databases">
        <authorList>
            <consortium name="DOE Joint Genome Institute"/>
            <person name="Ahrendt S."/>
            <person name="Riley R."/>
            <person name="Andreopoulos W."/>
            <person name="Labutti K."/>
            <person name="Pangilinan J."/>
            <person name="Ruiz-Duenas F.J."/>
            <person name="Barrasa J.M."/>
            <person name="Sanchez-Garcia M."/>
            <person name="Camarero S."/>
            <person name="Miyauchi S."/>
            <person name="Serrano A."/>
            <person name="Linde D."/>
            <person name="Babiker R."/>
            <person name="Drula E."/>
            <person name="Ayuso-Fernandez I."/>
            <person name="Pacheco R."/>
            <person name="Padilla G."/>
            <person name="Ferreira P."/>
            <person name="Barriuso J."/>
            <person name="Kellner H."/>
            <person name="Castanera R."/>
            <person name="Alfaro M."/>
            <person name="Ramirez L."/>
            <person name="Pisabarro A.G."/>
            <person name="Kuo A."/>
            <person name="Tritt A."/>
            <person name="Lipzen A."/>
            <person name="He G."/>
            <person name="Yan M."/>
            <person name="Ng V."/>
            <person name="Cullen D."/>
            <person name="Martin F."/>
            <person name="Rosso M.-N."/>
            <person name="Henrissat B."/>
            <person name="Hibbett D."/>
            <person name="Martinez A.T."/>
            <person name="Grigoriev I.V."/>
        </authorList>
    </citation>
    <scope>NUCLEOTIDE SEQUENCE</scope>
    <source>
        <strain evidence="2">CIRM-BRFM 674</strain>
    </source>
</reference>
<evidence type="ECO:0000259" key="1">
    <source>
        <dbReference type="Pfam" id="PF01926"/>
    </source>
</evidence>
<evidence type="ECO:0000313" key="2">
    <source>
        <dbReference type="EMBL" id="KAF9484388.1"/>
    </source>
</evidence>